<name>A0ABP9D4L4_9BACT</name>
<dbReference type="Proteomes" id="UP001500298">
    <property type="component" value="Unassembled WGS sequence"/>
</dbReference>
<evidence type="ECO:0000313" key="2">
    <source>
        <dbReference type="EMBL" id="GAA4828976.1"/>
    </source>
</evidence>
<reference evidence="3" key="1">
    <citation type="journal article" date="2019" name="Int. J. Syst. Evol. Microbiol.">
        <title>The Global Catalogue of Microorganisms (GCM) 10K type strain sequencing project: providing services to taxonomists for standard genome sequencing and annotation.</title>
        <authorList>
            <consortium name="The Broad Institute Genomics Platform"/>
            <consortium name="The Broad Institute Genome Sequencing Center for Infectious Disease"/>
            <person name="Wu L."/>
            <person name="Ma J."/>
        </authorList>
    </citation>
    <scope>NUCLEOTIDE SEQUENCE [LARGE SCALE GENOMIC DNA]</scope>
    <source>
        <strain evidence="3">JCM 18326</strain>
    </source>
</reference>
<accession>A0ABP9D4L4</accession>
<dbReference type="EMBL" id="BAABJX010000020">
    <property type="protein sequence ID" value="GAA4828976.1"/>
    <property type="molecule type" value="Genomic_DNA"/>
</dbReference>
<evidence type="ECO:0000313" key="3">
    <source>
        <dbReference type="Proteomes" id="UP001500298"/>
    </source>
</evidence>
<comment type="caution">
    <text evidence="2">The sequence shown here is derived from an EMBL/GenBank/DDBJ whole genome shotgun (WGS) entry which is preliminary data.</text>
</comment>
<organism evidence="2 3">
    <name type="scientific">Algivirga pacifica</name>
    <dbReference type="NCBI Taxonomy" id="1162670"/>
    <lineage>
        <taxon>Bacteria</taxon>
        <taxon>Pseudomonadati</taxon>
        <taxon>Bacteroidota</taxon>
        <taxon>Cytophagia</taxon>
        <taxon>Cytophagales</taxon>
        <taxon>Flammeovirgaceae</taxon>
        <taxon>Algivirga</taxon>
    </lineage>
</organism>
<dbReference type="InterPro" id="IPR008964">
    <property type="entry name" value="Invasin/intimin_cell_adhesion"/>
</dbReference>
<dbReference type="PROSITE" id="PS51549">
    <property type="entry name" value="DM13"/>
    <property type="match status" value="1"/>
</dbReference>
<dbReference type="PROSITE" id="PS51257">
    <property type="entry name" value="PROKAR_LIPOPROTEIN"/>
    <property type="match status" value="1"/>
</dbReference>
<dbReference type="InterPro" id="IPR003343">
    <property type="entry name" value="Big_2"/>
</dbReference>
<feature type="domain" description="DM13" evidence="1">
    <location>
        <begin position="127"/>
        <end position="226"/>
    </location>
</feature>
<proteinExistence type="predicted"/>
<dbReference type="RefSeq" id="WP_345370187.1">
    <property type="nucleotide sequence ID" value="NZ_BAABJX010000020.1"/>
</dbReference>
<dbReference type="Gene3D" id="2.60.40.1080">
    <property type="match status" value="1"/>
</dbReference>
<dbReference type="SUPFAM" id="SSF49373">
    <property type="entry name" value="Invasin/intimin cell-adhesion fragments"/>
    <property type="match status" value="1"/>
</dbReference>
<evidence type="ECO:0000259" key="1">
    <source>
        <dbReference type="PROSITE" id="PS51549"/>
    </source>
</evidence>
<keyword evidence="3" id="KW-1185">Reference proteome</keyword>
<protein>
    <recommendedName>
        <fullName evidence="1">DM13 domain-containing protein</fullName>
    </recommendedName>
</protein>
<dbReference type="Pfam" id="PF02368">
    <property type="entry name" value="Big_2"/>
    <property type="match status" value="1"/>
</dbReference>
<gene>
    <name evidence="2" type="ORF">GCM10023331_12660</name>
</gene>
<sequence length="226" mass="24573">MMLRYTLGFTLLALLGGCIGDDIIDDRVDEVVTIENPIDSLQVGVTYQLNASFLNNIGIEEEREIAWESADENLVTVDQEGTLEGIAVGDTYIVAHVPMSDRMVTDTMTLHISEDLEDGVSGADKGGQLRSTSSYILQGNFTVVGENGGIRITFDDTYKASEALPDLVLFLTNNPTTTAGAYEIGSVEIFSGAHSYFVPNVEVGTYEYLLYYCVPFNVKVGDGLID</sequence>
<dbReference type="InterPro" id="IPR019545">
    <property type="entry name" value="DM13_domain"/>
</dbReference>